<dbReference type="InterPro" id="IPR002937">
    <property type="entry name" value="Amino_oxidase"/>
</dbReference>
<feature type="non-terminal residue" evidence="4">
    <location>
        <position position="1"/>
    </location>
</feature>
<dbReference type="Proteomes" id="UP000271241">
    <property type="component" value="Unassembled WGS sequence"/>
</dbReference>
<dbReference type="GO" id="GO:0006338">
    <property type="term" value="P:chromatin remodeling"/>
    <property type="evidence" value="ECO:0007669"/>
    <property type="project" value="TreeGrafter"/>
</dbReference>
<dbReference type="GO" id="GO:0016491">
    <property type="term" value="F:oxidoreductase activity"/>
    <property type="evidence" value="ECO:0007669"/>
    <property type="project" value="UniProtKB-KW"/>
</dbReference>
<dbReference type="PANTHER" id="PTHR10742">
    <property type="entry name" value="FLAVIN MONOAMINE OXIDASE"/>
    <property type="match status" value="1"/>
</dbReference>
<keyword evidence="2" id="KW-0560">Oxidoreductase</keyword>
<evidence type="ECO:0000256" key="1">
    <source>
        <dbReference type="ARBA" id="ARBA00005995"/>
    </source>
</evidence>
<feature type="non-terminal residue" evidence="4">
    <location>
        <position position="207"/>
    </location>
</feature>
<dbReference type="Pfam" id="PF01593">
    <property type="entry name" value="Amino_oxidase"/>
    <property type="match status" value="1"/>
</dbReference>
<dbReference type="AlphaFoldDB" id="A0A4P9XFW2"/>
<protein>
    <submittedName>
        <fullName evidence="4">Amine oxidase</fullName>
    </submittedName>
</protein>
<dbReference type="SUPFAM" id="SSF54373">
    <property type="entry name" value="FAD-linked reductases, C-terminal domain"/>
    <property type="match status" value="1"/>
</dbReference>
<dbReference type="InterPro" id="IPR050281">
    <property type="entry name" value="Flavin_monoamine_oxidase"/>
</dbReference>
<dbReference type="GO" id="GO:0050660">
    <property type="term" value="F:flavin adenine dinucleotide binding"/>
    <property type="evidence" value="ECO:0007669"/>
    <property type="project" value="TreeGrafter"/>
</dbReference>
<dbReference type="Gene3D" id="3.50.50.60">
    <property type="entry name" value="FAD/NAD(P)-binding domain"/>
    <property type="match status" value="1"/>
</dbReference>
<dbReference type="EMBL" id="KZ993704">
    <property type="protein sequence ID" value="RKP04472.1"/>
    <property type="molecule type" value="Genomic_DNA"/>
</dbReference>
<dbReference type="SUPFAM" id="SSF51905">
    <property type="entry name" value="FAD/NAD(P)-binding domain"/>
    <property type="match status" value="1"/>
</dbReference>
<comment type="similarity">
    <text evidence="1">Belongs to the flavin monoamine oxidase family.</text>
</comment>
<dbReference type="InterPro" id="IPR036188">
    <property type="entry name" value="FAD/NAD-bd_sf"/>
</dbReference>
<sequence length="207" mass="23171">VQFTPSLPAWKQSAIDRMGFGLLDKLVLEYDKDFVPFWPLESDFITLRPDDVLDGDSAVAADLLPRESVFFVNYYALDGRPMLVALLHCGLGEWAETQSDEQMADCITRHLARYFPTAATTRPKRCTLTRWRQDPFAKGSYAYLARGSTAEDLDLLARPFGTGADDADSLVGKNRARIFWAGEHTEQIEFGFVQGALLSGRRAADEL</sequence>
<keyword evidence="5" id="KW-1185">Reference proteome</keyword>
<name>A0A4P9XFW2_9FUNG</name>
<reference evidence="5" key="1">
    <citation type="journal article" date="2018" name="Nat. Microbiol.">
        <title>Leveraging single-cell genomics to expand the fungal tree of life.</title>
        <authorList>
            <person name="Ahrendt S.R."/>
            <person name="Quandt C.A."/>
            <person name="Ciobanu D."/>
            <person name="Clum A."/>
            <person name="Salamov A."/>
            <person name="Andreopoulos B."/>
            <person name="Cheng J.F."/>
            <person name="Woyke T."/>
            <person name="Pelin A."/>
            <person name="Henrissat B."/>
            <person name="Reynolds N.K."/>
            <person name="Benny G.L."/>
            <person name="Smith M.E."/>
            <person name="James T.Y."/>
            <person name="Grigoriev I.V."/>
        </authorList>
    </citation>
    <scope>NUCLEOTIDE SEQUENCE [LARGE SCALE GENOMIC DNA]</scope>
    <source>
        <strain evidence="5">RSA 1356</strain>
    </source>
</reference>
<dbReference type="PANTHER" id="PTHR10742:SF386">
    <property type="entry name" value="LYSINE-SPECIFIC HISTONE DEMETHYLASE 1A"/>
    <property type="match status" value="1"/>
</dbReference>
<evidence type="ECO:0000313" key="5">
    <source>
        <dbReference type="Proteomes" id="UP000271241"/>
    </source>
</evidence>
<evidence type="ECO:0000313" key="4">
    <source>
        <dbReference type="EMBL" id="RKP04472.1"/>
    </source>
</evidence>
<feature type="domain" description="Amine oxidase" evidence="3">
    <location>
        <begin position="2"/>
        <end position="206"/>
    </location>
</feature>
<accession>A0A4P9XFW2</accession>
<dbReference type="STRING" id="78915.A0A4P9XFW2"/>
<evidence type="ECO:0000256" key="2">
    <source>
        <dbReference type="ARBA" id="ARBA00023002"/>
    </source>
</evidence>
<dbReference type="Gene3D" id="3.90.660.10">
    <property type="match status" value="1"/>
</dbReference>
<evidence type="ECO:0000259" key="3">
    <source>
        <dbReference type="Pfam" id="PF01593"/>
    </source>
</evidence>
<organism evidence="4 5">
    <name type="scientific">Thamnocephalis sphaerospora</name>
    <dbReference type="NCBI Taxonomy" id="78915"/>
    <lineage>
        <taxon>Eukaryota</taxon>
        <taxon>Fungi</taxon>
        <taxon>Fungi incertae sedis</taxon>
        <taxon>Zoopagomycota</taxon>
        <taxon>Zoopagomycotina</taxon>
        <taxon>Zoopagomycetes</taxon>
        <taxon>Zoopagales</taxon>
        <taxon>Sigmoideomycetaceae</taxon>
        <taxon>Thamnocephalis</taxon>
    </lineage>
</organism>
<dbReference type="GO" id="GO:0003682">
    <property type="term" value="F:chromatin binding"/>
    <property type="evidence" value="ECO:0007669"/>
    <property type="project" value="TreeGrafter"/>
</dbReference>
<dbReference type="OrthoDB" id="5046242at2759"/>
<gene>
    <name evidence="4" type="ORF">THASP1DRAFT_6055</name>
</gene>
<proteinExistence type="inferred from homology"/>